<dbReference type="AlphaFoldDB" id="A0A3D8I9R7"/>
<proteinExistence type="predicted"/>
<sequence length="158" mass="18598">MCDGWVGGVREYPIDMTIPHISPNLIDYQINPKAFINAHDFPNLDALIEEVKRIDSDQEAYEAMLNEPVFLDFDRDKKQKELISFLESIVSQEPHKALRRGKGQHLYIIQTYMCRDKSHRDLGSLFKYPKIARSINKLLSYRTLPRSMIRILKDKLYR</sequence>
<comment type="caution">
    <text evidence="1">The sequence shown here is derived from an EMBL/GenBank/DDBJ whole genome shotgun (WGS) entry which is preliminary data.</text>
</comment>
<gene>
    <name evidence="1" type="ORF">CQA53_09735</name>
</gene>
<evidence type="ECO:0000313" key="2">
    <source>
        <dbReference type="Proteomes" id="UP000256379"/>
    </source>
</evidence>
<dbReference type="InterPro" id="IPR038577">
    <property type="entry name" value="GT10-like_C_sf"/>
</dbReference>
<dbReference type="EMBL" id="NXLQ01000039">
    <property type="protein sequence ID" value="RDU61877.1"/>
    <property type="molecule type" value="Genomic_DNA"/>
</dbReference>
<keyword evidence="2" id="KW-1185">Reference proteome</keyword>
<name>A0A3D8I9R7_9HELI</name>
<evidence type="ECO:0000313" key="1">
    <source>
        <dbReference type="EMBL" id="RDU61877.1"/>
    </source>
</evidence>
<protein>
    <submittedName>
        <fullName evidence="1">Uncharacterized protein</fullName>
    </submittedName>
</protein>
<reference evidence="1 2" key="1">
    <citation type="submission" date="2018-04" db="EMBL/GenBank/DDBJ databases">
        <title>Novel Campyloabacter and Helicobacter Species and Strains.</title>
        <authorList>
            <person name="Mannion A.J."/>
            <person name="Shen Z."/>
            <person name="Fox J.G."/>
        </authorList>
    </citation>
    <scope>NUCLEOTIDE SEQUENCE [LARGE SCALE GENOMIC DNA]</scope>
    <source>
        <strain evidence="1 2">MIT 17-337</strain>
    </source>
</reference>
<accession>A0A3D8I9R7</accession>
<dbReference type="OrthoDB" id="9791032at2"/>
<organism evidence="1 2">
    <name type="scientific">Helicobacter didelphidarum</name>
    <dbReference type="NCBI Taxonomy" id="2040648"/>
    <lineage>
        <taxon>Bacteria</taxon>
        <taxon>Pseudomonadati</taxon>
        <taxon>Campylobacterota</taxon>
        <taxon>Epsilonproteobacteria</taxon>
        <taxon>Campylobacterales</taxon>
        <taxon>Helicobacteraceae</taxon>
        <taxon>Helicobacter</taxon>
    </lineage>
</organism>
<dbReference type="SUPFAM" id="SSF53756">
    <property type="entry name" value="UDP-Glycosyltransferase/glycogen phosphorylase"/>
    <property type="match status" value="1"/>
</dbReference>
<dbReference type="Proteomes" id="UP000256379">
    <property type="component" value="Unassembled WGS sequence"/>
</dbReference>
<dbReference type="Gene3D" id="3.40.50.11660">
    <property type="entry name" value="Glycosyl transferase family 10, C-terminal domain"/>
    <property type="match status" value="1"/>
</dbReference>